<sequence length="298" mass="33098">MEKVWFKLRQTDYPPEDEGGMGTGNETAPLCLGHFVSDLRRLDFVLNSGEIEAFPPGMDVYPTDTLHFNWNDSDESDTHGGLGAGAPIIAALGLVVKASVKTIFKRAVNHWEEYDRLDTYIFQPDKVYAADCLEGDKLSNYIDGKGSWSMFMITGIKVARKGKKTTPESNRREGDVGFEGDAFAGPSIQGNLMVGRTRVRRYGGDGMSDFVWAVRLAKIHKGWLMKDWSLDPHTSRATFGAGNEEVDVCRTVAGEGLETFHVVEDEELDEALVIDDDTNEYVETSGHQTAKNMTEELD</sequence>
<gene>
    <name evidence="1" type="ORF">CDV36_012657</name>
</gene>
<protein>
    <submittedName>
        <fullName evidence="1">Uncharacterized protein</fullName>
    </submittedName>
</protein>
<keyword evidence="2" id="KW-1185">Reference proteome</keyword>
<evidence type="ECO:0000313" key="2">
    <source>
        <dbReference type="Proteomes" id="UP000277212"/>
    </source>
</evidence>
<dbReference type="OrthoDB" id="4500473at2759"/>
<accession>A0A3M2RQZ4</accession>
<dbReference type="EMBL" id="NKUJ01000323">
    <property type="protein sequence ID" value="RMJ07741.1"/>
    <property type="molecule type" value="Genomic_DNA"/>
</dbReference>
<proteinExistence type="predicted"/>
<comment type="caution">
    <text evidence="1">The sequence shown here is derived from an EMBL/GenBank/DDBJ whole genome shotgun (WGS) entry which is preliminary data.</text>
</comment>
<dbReference type="Proteomes" id="UP000277212">
    <property type="component" value="Unassembled WGS sequence"/>
</dbReference>
<reference evidence="1 2" key="1">
    <citation type="submission" date="2017-06" db="EMBL/GenBank/DDBJ databases">
        <title>Comparative genomic analysis of Ambrosia Fusariam Clade fungi.</title>
        <authorList>
            <person name="Stajich J.E."/>
            <person name="Carrillo J."/>
            <person name="Kijimoto T."/>
            <person name="Eskalen A."/>
            <person name="O'Donnell K."/>
            <person name="Kasson M."/>
        </authorList>
    </citation>
    <scope>NUCLEOTIDE SEQUENCE [LARGE SCALE GENOMIC DNA]</scope>
    <source>
        <strain evidence="1">UCR3666</strain>
    </source>
</reference>
<organism evidence="1 2">
    <name type="scientific">Fusarium kuroshium</name>
    <dbReference type="NCBI Taxonomy" id="2010991"/>
    <lineage>
        <taxon>Eukaryota</taxon>
        <taxon>Fungi</taxon>
        <taxon>Dikarya</taxon>
        <taxon>Ascomycota</taxon>
        <taxon>Pezizomycotina</taxon>
        <taxon>Sordariomycetes</taxon>
        <taxon>Hypocreomycetidae</taxon>
        <taxon>Hypocreales</taxon>
        <taxon>Nectriaceae</taxon>
        <taxon>Fusarium</taxon>
        <taxon>Fusarium solani species complex</taxon>
    </lineage>
</organism>
<evidence type="ECO:0000313" key="1">
    <source>
        <dbReference type="EMBL" id="RMJ07741.1"/>
    </source>
</evidence>
<dbReference type="AlphaFoldDB" id="A0A3M2RQZ4"/>
<name>A0A3M2RQZ4_9HYPO</name>